<dbReference type="Proteomes" id="UP001287286">
    <property type="component" value="Unassembled WGS sequence"/>
</dbReference>
<evidence type="ECO:0000259" key="11">
    <source>
        <dbReference type="Pfam" id="PF16507"/>
    </source>
</evidence>
<evidence type="ECO:0000313" key="15">
    <source>
        <dbReference type="Proteomes" id="UP001287286"/>
    </source>
</evidence>
<feature type="compositionally biased region" description="Low complexity" evidence="9">
    <location>
        <begin position="939"/>
        <end position="953"/>
    </location>
</feature>
<dbReference type="PANTHER" id="PTHR32170">
    <property type="entry name" value="PROTEASOME ACTIVATOR COMPLEX SUBUNIT 4"/>
    <property type="match status" value="1"/>
</dbReference>
<feature type="compositionally biased region" description="Polar residues" evidence="9">
    <location>
        <begin position="539"/>
        <end position="548"/>
    </location>
</feature>
<dbReference type="EMBL" id="JAWRVI010000022">
    <property type="protein sequence ID" value="KAK4088905.1"/>
    <property type="molecule type" value="Genomic_DNA"/>
</dbReference>
<keyword evidence="4" id="KW-0963">Cytoplasm</keyword>
<feature type="compositionally biased region" description="Acidic residues" evidence="9">
    <location>
        <begin position="2777"/>
        <end position="2790"/>
    </location>
</feature>
<feature type="region of interest" description="Disordered" evidence="9">
    <location>
        <begin position="1092"/>
        <end position="1115"/>
    </location>
</feature>
<feature type="compositionally biased region" description="Basic and acidic residues" evidence="9">
    <location>
        <begin position="954"/>
        <end position="966"/>
    </location>
</feature>
<feature type="domain" description="Proteasome activator complex subunit 4-like HEAT repeat-like" evidence="13">
    <location>
        <begin position="3224"/>
        <end position="3425"/>
    </location>
</feature>
<comment type="subcellular location">
    <subcellularLocation>
        <location evidence="2">Cytoplasm</location>
    </subcellularLocation>
    <subcellularLocation>
        <location evidence="1">Nucleus</location>
    </subcellularLocation>
</comment>
<dbReference type="InterPro" id="IPR032372">
    <property type="entry name" value="Blm10_N"/>
</dbReference>
<reference evidence="14 15" key="1">
    <citation type="journal article" date="2024" name="Microbiol. Resour. Announc.">
        <title>Genome annotations for the ascomycete fungi Trichoderma harzianum, Trichoderma aggressivum, and Purpureocillium lilacinum.</title>
        <authorList>
            <person name="Beijen E.P.W."/>
            <person name="Ohm R.A."/>
        </authorList>
    </citation>
    <scope>NUCLEOTIDE SEQUENCE [LARGE SCALE GENOMIC DNA]</scope>
    <source>
        <strain evidence="14 15">CBS 150709</strain>
    </source>
</reference>
<keyword evidence="15" id="KW-1185">Reference proteome</keyword>
<evidence type="ECO:0000256" key="6">
    <source>
        <dbReference type="ARBA" id="ARBA00022763"/>
    </source>
</evidence>
<keyword evidence="6" id="KW-0227">DNA damage</keyword>
<feature type="region of interest" description="Disordered" evidence="9">
    <location>
        <begin position="1442"/>
        <end position="1462"/>
    </location>
</feature>
<feature type="compositionally biased region" description="Basic and acidic residues" evidence="9">
    <location>
        <begin position="1803"/>
        <end position="1844"/>
    </location>
</feature>
<dbReference type="InterPro" id="IPR032430">
    <property type="entry name" value="Blm10_mid"/>
</dbReference>
<evidence type="ECO:0000256" key="4">
    <source>
        <dbReference type="ARBA" id="ARBA00022490"/>
    </source>
</evidence>
<feature type="region of interest" description="Disordered" evidence="9">
    <location>
        <begin position="261"/>
        <end position="281"/>
    </location>
</feature>
<evidence type="ECO:0000259" key="12">
    <source>
        <dbReference type="Pfam" id="PF16547"/>
    </source>
</evidence>
<dbReference type="InterPro" id="IPR035309">
    <property type="entry name" value="PSME4"/>
</dbReference>
<feature type="compositionally biased region" description="Basic residues" evidence="9">
    <location>
        <begin position="475"/>
        <end position="486"/>
    </location>
</feature>
<feature type="region of interest" description="Disordered" evidence="9">
    <location>
        <begin position="1237"/>
        <end position="1276"/>
    </location>
</feature>
<accession>A0ABR0BY62</accession>
<feature type="compositionally biased region" description="Polar residues" evidence="9">
    <location>
        <begin position="1312"/>
        <end position="1324"/>
    </location>
</feature>
<comment type="caution">
    <text evidence="14">The sequence shown here is derived from an EMBL/GenBank/DDBJ whole genome shotgun (WGS) entry which is preliminary data.</text>
</comment>
<feature type="domain" description="Proteasome activator Blm10 middle HEAT repeats region" evidence="11">
    <location>
        <begin position="2236"/>
        <end position="2763"/>
    </location>
</feature>
<evidence type="ECO:0000313" key="14">
    <source>
        <dbReference type="EMBL" id="KAK4088905.1"/>
    </source>
</evidence>
<evidence type="ECO:0000256" key="7">
    <source>
        <dbReference type="ARBA" id="ARBA00023204"/>
    </source>
</evidence>
<keyword evidence="8" id="KW-0539">Nucleus</keyword>
<dbReference type="PANTHER" id="PTHR32170:SF3">
    <property type="entry name" value="PROTEASOME ACTIVATOR COMPLEX SUBUNIT 4"/>
    <property type="match status" value="1"/>
</dbReference>
<feature type="compositionally biased region" description="Low complexity" evidence="9">
    <location>
        <begin position="1095"/>
        <end position="1108"/>
    </location>
</feature>
<evidence type="ECO:0000256" key="9">
    <source>
        <dbReference type="SAM" id="MobiDB-lite"/>
    </source>
</evidence>
<feature type="region of interest" description="Disordered" evidence="9">
    <location>
        <begin position="634"/>
        <end position="655"/>
    </location>
</feature>
<comment type="similarity">
    <text evidence="3">Belongs to the BLM10 family.</text>
</comment>
<organism evidence="14 15">
    <name type="scientific">Purpureocillium lilacinum</name>
    <name type="common">Paecilomyces lilacinus</name>
    <dbReference type="NCBI Taxonomy" id="33203"/>
    <lineage>
        <taxon>Eukaryota</taxon>
        <taxon>Fungi</taxon>
        <taxon>Dikarya</taxon>
        <taxon>Ascomycota</taxon>
        <taxon>Pezizomycotina</taxon>
        <taxon>Sordariomycetes</taxon>
        <taxon>Hypocreomycetidae</taxon>
        <taxon>Hypocreales</taxon>
        <taxon>Ophiocordycipitaceae</taxon>
        <taxon>Purpureocillium</taxon>
    </lineage>
</organism>
<dbReference type="Pfam" id="PF11919">
    <property type="entry name" value="PSME4_C"/>
    <property type="match status" value="1"/>
</dbReference>
<evidence type="ECO:0000256" key="2">
    <source>
        <dbReference type="ARBA" id="ARBA00004496"/>
    </source>
</evidence>
<dbReference type="Pfam" id="PF23096">
    <property type="entry name" value="HEAT_PSME4"/>
    <property type="match status" value="1"/>
</dbReference>
<feature type="domain" description="Proteasome activator Blm10 N-terminal" evidence="12">
    <location>
        <begin position="1884"/>
        <end position="1950"/>
    </location>
</feature>
<gene>
    <name evidence="14" type="ORF">Purlil1_6758</name>
</gene>
<feature type="compositionally biased region" description="Basic and acidic residues" evidence="9">
    <location>
        <begin position="1265"/>
        <end position="1276"/>
    </location>
</feature>
<feature type="region of interest" description="Disordered" evidence="9">
    <location>
        <begin position="361"/>
        <end position="393"/>
    </location>
</feature>
<evidence type="ECO:0000259" key="13">
    <source>
        <dbReference type="Pfam" id="PF23096"/>
    </source>
</evidence>
<evidence type="ECO:0000256" key="3">
    <source>
        <dbReference type="ARBA" id="ARBA00005739"/>
    </source>
</evidence>
<feature type="region of interest" description="Disordered" evidence="9">
    <location>
        <begin position="1312"/>
        <end position="1428"/>
    </location>
</feature>
<feature type="region of interest" description="Disordered" evidence="9">
    <location>
        <begin position="870"/>
        <end position="894"/>
    </location>
</feature>
<feature type="compositionally biased region" description="Low complexity" evidence="9">
    <location>
        <begin position="1355"/>
        <end position="1365"/>
    </location>
</feature>
<keyword evidence="5" id="KW-0677">Repeat</keyword>
<feature type="compositionally biased region" description="Polar residues" evidence="9">
    <location>
        <begin position="1336"/>
        <end position="1347"/>
    </location>
</feature>
<feature type="region of interest" description="Disordered" evidence="9">
    <location>
        <begin position="906"/>
        <end position="1001"/>
    </location>
</feature>
<keyword evidence="7" id="KW-0234">DNA repair</keyword>
<feature type="compositionally biased region" description="Low complexity" evidence="9">
    <location>
        <begin position="1742"/>
        <end position="1757"/>
    </location>
</feature>
<dbReference type="Pfam" id="PF16507">
    <property type="entry name" value="HEAT_PSME4_mid"/>
    <property type="match status" value="1"/>
</dbReference>
<evidence type="ECO:0000256" key="8">
    <source>
        <dbReference type="ARBA" id="ARBA00023242"/>
    </source>
</evidence>
<evidence type="ECO:0000256" key="5">
    <source>
        <dbReference type="ARBA" id="ARBA00022737"/>
    </source>
</evidence>
<feature type="region of interest" description="Disordered" evidence="9">
    <location>
        <begin position="438"/>
        <end position="548"/>
    </location>
</feature>
<feature type="region of interest" description="Disordered" evidence="9">
    <location>
        <begin position="1773"/>
        <end position="1868"/>
    </location>
</feature>
<feature type="region of interest" description="Disordered" evidence="9">
    <location>
        <begin position="2766"/>
        <end position="2790"/>
    </location>
</feature>
<feature type="region of interest" description="Disordered" evidence="9">
    <location>
        <begin position="1735"/>
        <end position="1760"/>
    </location>
</feature>
<dbReference type="SUPFAM" id="SSF48371">
    <property type="entry name" value="ARM repeat"/>
    <property type="match status" value="2"/>
</dbReference>
<feature type="domain" description="Proteasome activator complex subunit 4 C-terminal" evidence="10">
    <location>
        <begin position="3722"/>
        <end position="3793"/>
    </location>
</feature>
<evidence type="ECO:0000259" key="10">
    <source>
        <dbReference type="Pfam" id="PF11919"/>
    </source>
</evidence>
<protein>
    <submittedName>
        <fullName evidence="14">Uncharacterized protein</fullName>
    </submittedName>
</protein>
<evidence type="ECO:0000256" key="1">
    <source>
        <dbReference type="ARBA" id="ARBA00004123"/>
    </source>
</evidence>
<dbReference type="InterPro" id="IPR016024">
    <property type="entry name" value="ARM-type_fold"/>
</dbReference>
<dbReference type="InterPro" id="IPR055455">
    <property type="entry name" value="HEAT_PSME4"/>
</dbReference>
<name>A0ABR0BY62_PURLI</name>
<sequence>MRWSLDSLWSRASGFVLEVGGPAPGSAVRAAIGNGLPDGVRTLIPRASREERERSPIDVFPSYVQLPQVPGWALKALPPFPAGANYLAARRVPIAVTDTGEADKCGARDNGVSGRTFEQVRVGWGRSGGESVCGQRTWRSARCRGRRASRWMDGQQASKGGMERGVAFVQGRRSRLGPRDAMASTDGPGGSCQGELNKCFGEPAEGRPLRTVLFAPSKLSRPHRRLWILAFSPGTVCGGRAGGRGEPEPLNLWANGPTEAARPHLSPDAVVQPGGRAGGRTYGWTRKTAAIPAQHGMGIDGRVGWGIAWHCARANLEIAGMLARMMGQENDLPALGRRLLRATNPIDPRTALPEPVVIERGGRRRGPKASQPKQLACQPALQSTKDGRPGWMGPRTMTSNLGLGAGRAPCGQGGGDPVGVSASPGGALASAARALEPHRARAPASRALNGSRPSTGCRAPGGSNMPYRTAAHPCPRARARARRRRLFHGDAQLRRPTTLSLRLQPHRQRQRASPQGLQQKQHHELRRPLALTGRPVAQSPVSLRNARQQHTHNTPLLLLPLLLPAARAAVRALARPGGARQLPSTRFEVQGCSRVGEASSLRQPRNRGPSFFNPPSSAAHGWLHIKFLSDPDEAHRGLSAPEKLLPSPTAQRKGASDQALAAAHHGPAFRRVLTSPPCSSCRRRCMRHHRSRRLSSAIGTPCCRTSDLPVLDTHHTSKDGLPGPDRTVPLPISRSYDAGFRLPSWGSANPTCPSATDFRLRLLDFRFTNLFIPVTLQHWRHLRRRLFHILAYFDDTSTQGVAVQSPSDYARWFYFCSNLLLDFCFNLLLLDSRCFVSSPAPRPPTVYLASRKGAAWTSAGLSEAQIPPPFLHGHEYSSRRPSNAQPPPPHKRHPLLRTALRPLAPADTNYAPEPAVDFDSAPPSPRPPQRRHTLDIPGPSSLSSRRRPLSTTSARKDLAVRFREPSMDSAHTPLASEDEESVAGSELSDSTDASIRRVKRKRVPRRSTRFALAHPAPQLRTKQRMLVQIRPRVLLQLQEVGERRAVPAFDVIPSSLIAGTLIIPRLAKRFPRMLGARPELAQDDVLVVRSDDYEPSSPASQSQSQSQPKRASRDLDNKDVVAVIGAASQDSNNSAEIVLEDGSTWLANLMANGSYEFTHVDEHGLTCTARWVRRAVTSKRNSAASVGATTPTSTTPHAPDYKWTFSIIDPSSKRHPIMGSLTSESIEIYDTYTTLSTSSGRYPPSRSFSAEARGGHWDQAPHPTPRKEERATAKVTREQKRLMLATATWISLHKQGWPASANPKFARSASYCRSASTGSPSRRQSYPVYSADTDSRATSPVSSTAQHPETRAERSGGSPSPSRPSNTPARAMSTGRAFMTRRNGRVAHEDNRMSGTSQHSTEKSKADDDEEPRCRPKSARRGGRLRDDGTWSARSLRILARGWSPSPRSGDPGRESVLQEEPSCRVGTSTLQISRQGPRTVGYVMYYVRRASYDRCSSPGWLAGWLAGARGIRQAGWLEDDVSDGTSRYRATATAKAARCSAREGDWGLIALTSTGRVVWGRTGCELLACLPACLIVWTREVLRLTKECVDGIRTAACWSGEVRRGEAKRGEARRGWTEGGNAGAAATTSITRLGRAQIQLAHRLHPTEPRSVAGRAHLPAHSPPAASAAPHRSSFIYLPNVPRPLRTRQTLAAPKSRLLLGGIITTTTTRHHCPIELGPSIPILSVVRQQSSPCLAPPLPSSSLPHLPPTSSLGPSFPSIRSSAHAPAFISMGSNDRRPAPTPIHSTYIFDARRTSTPCPRRPTDQRRPSLVRDPRELFRNHRALDDRLPSSRRARSSDEPTHRTPHRPAMDENVGPQREGSHAALSASAASHLMTSFAMYEPISRSTSPGIPYTKSDEDDKKRYRPRTFAYFSQLPFEVEEEAQRDAALHGILKQLYIAIRAEDFSPGALHWTRELQAWLNLKFEMTRELRARLAKLFYSLALSPGLDATAADRFLRMVLMLTRKNHYLKPGEDLTLDWRPLWHEVKAWVLPSEGPAHQSNRRRAAKQLLKLCTHAHIYFDPKERPAILEELLPFFGTNELPNAFIVIGALNALLPSHPAPPSEPEAQPQHFFPTLFHLWSLMNRSKVVDMFFMDLFSRMTRDHIHSDHVPFAEHGIFTKEQSDLVFTAMLRLTQIPVGQANSPYTPVDYLSGAGVYLEKDKKKYPVAYMMARLIISSLSPTCLEHESSTMASLEALIESIDTFFHPSNQGGWTTMLGQLVLYLTDGFVSRWNREQSGELDIPDNRKITPALKKRFVMSLKEVTFMGLFSKSSRVSHCYYNALQGLAYLEPDLILPGALQRFYPSLQGLVEVHRTTSSLNSLQMIANVMCKLKGYRCHITALLALALPGIDANDLNKTQYTLNFIQSVAYSIPFVPLTTEDSHIHDTQLAMQWVQAEMDRMERDGQNVQIDYNTELSDEDEANILRSSTAGFGEFILTLLGKVFTLLENLPDANQVRGGTPEDNVINALPAALSPLFASLSPELFDMALEKIATFVSSHVVHQARDAMAWILNALCKVNPEKTLKVFVPMLVVNIRNEIDYNNAASDRTTGTDYLPRDRALVWHISMLAMAVVHVGREVLTYKDELLGIAEYMQEKCRGLPTILVSNYIHHLLLNLTHTYPIDHGLYEPDVIKRGLDVEDWGKTTSPADLTIRWHQPSPPEIEFAVELFASQVTSAAEQLELLMSDNPPVSRDGKNKAWSDEVSRLMQQIRLVIAGMATMFDPKRASGDNVGDTGDTDSVDADGDEDMMVDDDDALGEGAEDEELRPQFRYKAGYILKADDPAYDRVHELRDELGHLLTKAHAFLNEKQEDDVNCFTALCSAYRTWITDVGIERSAHSLERHVRLYKADIAAFKIKGLRKVYPRPLLIKRAEAYHMLRMKHNAAARHKSELDKRLLLDLAHSCLSLYADVRRVAQSAQDSSLKALIGGKPVVIPVVLESLRNALQANEHDRIKGGMYTLLFTSLQRTILKDWRFAPEAMRLYIETAAIDKPSIQNLGSSALYAMFEFGKPLERAILVNDALVDTIKPTEAVSDAIETRHQFILQRRKRVEDAKASLGLELTTRAQGAHWKIATRCAIFATNLCLRFEDVAPSEFVDLVARGTNDPHPGLRGYYLNSFTALFTVIDMRALYGHDYTNYLMEKEMGDRNRLEIPVEKGDAAFTEKFLDAFKEPEKAEYMVDFDHPGWLVWGKKFTAFRARPVPFDIYDELENRVREQIGKILTKEWVSQCFDYFKQEPRDQSTDRFRMSYVYLLMHVFDLMHYGKTAVTLDDVKELTKEVYGDGSDKHQHRATSEILGALLAGSSDDPVEVRNRVWEFAAPMMLKIFTEDLTPENLQYWLTCLHVILDAKDPRRSHEIVERLESFRLDMSSNAAFKESSKVQLIEFIVADGGWHFRGTKPILDHFVEHIDHPYKAVREAIGRLLSAIEKSRYHESFESVPKMLEQNKQASTIGIRPYQPSEELTGIITGIFERLEKWRHERTPGQQEQSSYTAGSKTVLMWLDCTLSSHECTELVPFFAAPFMEQLLHMMDVKEDPELMKMAYHVYRHLPNIPFRDGEDGKFIDELIKIGRTATSWHQRLRALVNMQVIYFRRIFLTKAPQRDALFTAVSDMLSDPQLEVRSCASTTLAGMIRCSPHQIRDPIIARLKVRFEQELQQNPMPRRNRSAAGTETPVDMQKQTNRRHAAILGLGALIEAFPYATPPPEWMPEVLATLARKSSGDPGMVGKATKAILSEFKKTRQDSWTVDQKVRTPRWQQTASIEAWALTQETVLYAGTARRSGGRAVEELLCLSRNRACWHTCKTLAAPGARDMRRTSGEREQGVRIYVRTRVRDAPSGAAWRAKISRRSGQPTACRARTQIGGRDGKQAGRAGTGGGVLYLPHVGHTVRASDRQL</sequence>
<dbReference type="InterPro" id="IPR021843">
    <property type="entry name" value="PSME4_C"/>
</dbReference>
<feature type="region of interest" description="Disordered" evidence="9">
    <location>
        <begin position="3698"/>
        <end position="3717"/>
    </location>
</feature>
<dbReference type="Pfam" id="PF16547">
    <property type="entry name" value="BLM10_N"/>
    <property type="match status" value="1"/>
</dbReference>
<proteinExistence type="inferred from homology"/>